<keyword evidence="13" id="KW-1185">Reference proteome</keyword>
<feature type="domain" description="Mechanosensitive ion channel MscS" evidence="9">
    <location>
        <begin position="372"/>
        <end position="438"/>
    </location>
</feature>
<accession>A0ABV7G8V1</accession>
<sequence>MSKVSTLLLAMLLSVLSTGVWADESTLTPQQVNQQIMLLQGDIDHDIAQLKTAKGEIRALTEYRIIKKIGELRSLIGSQVAKSSPDSASLKPLITEQLQFIAQVETYLANSVDKLKQQLGTSNDGATIALIAKRETERDQFYEAQLETIHWAEKVGMDVSANKAALIKTLTRRGERLESLVTFLQQQLKSSVAEADAAGKDVSQEQTAKVAMYRDWLDNSNASLESVITLLDKLGQDTDSMKKTLLSVSGDITQDVLNIDVASGLFQQWLDSAKAQLIEHGPSLTFKVFIFLLILFAASLLARIVESIVRRAVSTSKLKFSKLLQDFFTKLSSKVVYSIGLLVALSQLGFELGPLLAGFGIAGVVIGFALQDTLSNFASGMMILIYRPFDVGDLINAGGVTGKVSHMSLVSTTIMTFDNQRLIVPNNKIWGDTINNITVERNRRVDLVFGIGYSDDIEHAEKVLMDVVTKHPKVLKDPEPVVKLHTLGESSVDFVVRPWCQPEDYWDVYWDITREVKMRFDAEGISIPFPQRDVHIYQTAEK</sequence>
<evidence type="ECO:0000256" key="7">
    <source>
        <dbReference type="RuleBase" id="RU369025"/>
    </source>
</evidence>
<dbReference type="InterPro" id="IPR049278">
    <property type="entry name" value="MS_channel_C"/>
</dbReference>
<keyword evidence="3" id="KW-1003">Cell membrane</keyword>
<proteinExistence type="inferred from homology"/>
<evidence type="ECO:0000256" key="8">
    <source>
        <dbReference type="SAM" id="SignalP"/>
    </source>
</evidence>
<dbReference type="Gene3D" id="2.30.30.60">
    <property type="match status" value="1"/>
</dbReference>
<comment type="function">
    <text evidence="7">Mechanosensitive channel that participates in the regulation of osmotic pressure changes within the cell, opening in response to stretch forces in the membrane lipid bilayer, without the need for other proteins. Contributes to normal resistance to hypoosmotic shock. Forms an ion channel of 1.0 nanosiemens conductance with a slight preference for anions.</text>
</comment>
<comment type="subunit">
    <text evidence="7">Homoheptamer.</text>
</comment>
<dbReference type="Gene3D" id="3.30.70.100">
    <property type="match status" value="1"/>
</dbReference>
<keyword evidence="5 7" id="KW-1133">Transmembrane helix</keyword>
<evidence type="ECO:0000256" key="1">
    <source>
        <dbReference type="ARBA" id="ARBA00004651"/>
    </source>
</evidence>
<feature type="chain" id="PRO_5047459931" description="Small-conductance mechanosensitive channel" evidence="8">
    <location>
        <begin position="23"/>
        <end position="542"/>
    </location>
</feature>
<dbReference type="SUPFAM" id="SSF82861">
    <property type="entry name" value="Mechanosensitive channel protein MscS (YggB), transmembrane region"/>
    <property type="match status" value="1"/>
</dbReference>
<dbReference type="Pfam" id="PF00924">
    <property type="entry name" value="MS_channel_2nd"/>
    <property type="match status" value="1"/>
</dbReference>
<evidence type="ECO:0000256" key="6">
    <source>
        <dbReference type="ARBA" id="ARBA00023136"/>
    </source>
</evidence>
<keyword evidence="8" id="KW-0732">Signal</keyword>
<organism evidence="12 13">
    <name type="scientific">Shewanella submarina</name>
    <dbReference type="NCBI Taxonomy" id="2016376"/>
    <lineage>
        <taxon>Bacteria</taxon>
        <taxon>Pseudomonadati</taxon>
        <taxon>Pseudomonadota</taxon>
        <taxon>Gammaproteobacteria</taxon>
        <taxon>Alteromonadales</taxon>
        <taxon>Shewanellaceae</taxon>
        <taxon>Shewanella</taxon>
    </lineage>
</organism>
<reference evidence="13" key="1">
    <citation type="journal article" date="2019" name="Int. J. Syst. Evol. Microbiol.">
        <title>The Global Catalogue of Microorganisms (GCM) 10K type strain sequencing project: providing services to taxonomists for standard genome sequencing and annotation.</title>
        <authorList>
            <consortium name="The Broad Institute Genomics Platform"/>
            <consortium name="The Broad Institute Genome Sequencing Center for Infectious Disease"/>
            <person name="Wu L."/>
            <person name="Ma J."/>
        </authorList>
    </citation>
    <scope>NUCLEOTIDE SEQUENCE [LARGE SCALE GENOMIC DNA]</scope>
    <source>
        <strain evidence="13">KCTC 52277</strain>
    </source>
</reference>
<dbReference type="SUPFAM" id="SSF82689">
    <property type="entry name" value="Mechanosensitive channel protein MscS (YggB), C-terminal domain"/>
    <property type="match status" value="1"/>
</dbReference>
<comment type="caution">
    <text evidence="12">The sequence shown here is derived from an EMBL/GenBank/DDBJ whole genome shotgun (WGS) entry which is preliminary data.</text>
</comment>
<dbReference type="InterPro" id="IPR023408">
    <property type="entry name" value="MscS_beta-dom_sf"/>
</dbReference>
<dbReference type="Proteomes" id="UP001595621">
    <property type="component" value="Unassembled WGS sequence"/>
</dbReference>
<protein>
    <recommendedName>
        <fullName evidence="7">Small-conductance mechanosensitive channel</fullName>
    </recommendedName>
</protein>
<evidence type="ECO:0000313" key="13">
    <source>
        <dbReference type="Proteomes" id="UP001595621"/>
    </source>
</evidence>
<dbReference type="InterPro" id="IPR010920">
    <property type="entry name" value="LSM_dom_sf"/>
</dbReference>
<evidence type="ECO:0000256" key="2">
    <source>
        <dbReference type="ARBA" id="ARBA00008017"/>
    </source>
</evidence>
<evidence type="ECO:0000259" key="9">
    <source>
        <dbReference type="Pfam" id="PF00924"/>
    </source>
</evidence>
<dbReference type="SUPFAM" id="SSF50182">
    <property type="entry name" value="Sm-like ribonucleoproteins"/>
    <property type="match status" value="1"/>
</dbReference>
<dbReference type="InterPro" id="IPR006685">
    <property type="entry name" value="MscS_channel_2nd"/>
</dbReference>
<dbReference type="PANTHER" id="PTHR30221:SF1">
    <property type="entry name" value="SMALL-CONDUCTANCE MECHANOSENSITIVE CHANNEL"/>
    <property type="match status" value="1"/>
</dbReference>
<dbReference type="InterPro" id="IPR011014">
    <property type="entry name" value="MscS_channel_TM-2"/>
</dbReference>
<evidence type="ECO:0000256" key="5">
    <source>
        <dbReference type="ARBA" id="ARBA00022989"/>
    </source>
</evidence>
<comment type="similarity">
    <text evidence="2 7">Belongs to the MscS (TC 1.A.23) family.</text>
</comment>
<dbReference type="InterPro" id="IPR045275">
    <property type="entry name" value="MscS_archaea/bacteria_type"/>
</dbReference>
<dbReference type="InterPro" id="IPR049142">
    <property type="entry name" value="MS_channel_1st"/>
</dbReference>
<keyword evidence="7" id="KW-0407">Ion channel</keyword>
<dbReference type="EMBL" id="JBHRTD010000001">
    <property type="protein sequence ID" value="MFC3136746.1"/>
    <property type="molecule type" value="Genomic_DNA"/>
</dbReference>
<gene>
    <name evidence="12" type="ORF">ACFOE0_00880</name>
</gene>
<feature type="transmembrane region" description="Helical" evidence="7">
    <location>
        <begin position="352"/>
        <end position="370"/>
    </location>
</feature>
<dbReference type="PANTHER" id="PTHR30221">
    <property type="entry name" value="SMALL-CONDUCTANCE MECHANOSENSITIVE CHANNEL"/>
    <property type="match status" value="1"/>
</dbReference>
<keyword evidence="7" id="KW-0997">Cell inner membrane</keyword>
<evidence type="ECO:0000313" key="12">
    <source>
        <dbReference type="EMBL" id="MFC3136746.1"/>
    </source>
</evidence>
<name>A0ABV7G8V1_9GAMM</name>
<feature type="domain" description="Mechanosensitive ion channel transmembrane helices 2/3" evidence="11">
    <location>
        <begin position="335"/>
        <end position="371"/>
    </location>
</feature>
<comment type="subcellular location">
    <subcellularLocation>
        <location evidence="7">Cell inner membrane</location>
        <topology evidence="7">Multi-pass membrane protein</topology>
    </subcellularLocation>
    <subcellularLocation>
        <location evidence="1">Cell membrane</location>
        <topology evidence="1">Multi-pass membrane protein</topology>
    </subcellularLocation>
</comment>
<dbReference type="Pfam" id="PF21088">
    <property type="entry name" value="MS_channel_1st"/>
    <property type="match status" value="1"/>
</dbReference>
<dbReference type="InterPro" id="IPR011066">
    <property type="entry name" value="MscS_channel_C_sf"/>
</dbReference>
<evidence type="ECO:0000256" key="4">
    <source>
        <dbReference type="ARBA" id="ARBA00022692"/>
    </source>
</evidence>
<evidence type="ECO:0000259" key="11">
    <source>
        <dbReference type="Pfam" id="PF21088"/>
    </source>
</evidence>
<keyword evidence="6 7" id="KW-0472">Membrane</keyword>
<keyword evidence="7" id="KW-0406">Ion transport</keyword>
<dbReference type="RefSeq" id="WP_248936533.1">
    <property type="nucleotide sequence ID" value="NZ_JAKILF010000005.1"/>
</dbReference>
<dbReference type="Pfam" id="PF21082">
    <property type="entry name" value="MS_channel_3rd"/>
    <property type="match status" value="1"/>
</dbReference>
<feature type="domain" description="Mechanosensitive ion channel MscS C-terminal" evidence="10">
    <location>
        <begin position="445"/>
        <end position="527"/>
    </location>
</feature>
<evidence type="ECO:0000259" key="10">
    <source>
        <dbReference type="Pfam" id="PF21082"/>
    </source>
</evidence>
<comment type="caution">
    <text evidence="7">Lacks conserved residue(s) required for the propagation of feature annotation.</text>
</comment>
<dbReference type="Gene3D" id="1.10.287.1260">
    <property type="match status" value="1"/>
</dbReference>
<keyword evidence="4 7" id="KW-0812">Transmembrane</keyword>
<feature type="signal peptide" evidence="8">
    <location>
        <begin position="1"/>
        <end position="22"/>
    </location>
</feature>
<feature type="transmembrane region" description="Helical" evidence="7">
    <location>
        <begin position="284"/>
        <end position="306"/>
    </location>
</feature>
<keyword evidence="7" id="KW-0813">Transport</keyword>
<evidence type="ECO:0000256" key="3">
    <source>
        <dbReference type="ARBA" id="ARBA00022475"/>
    </source>
</evidence>
<feature type="transmembrane region" description="Helical" evidence="7">
    <location>
        <begin position="327"/>
        <end position="346"/>
    </location>
</feature>